<evidence type="ECO:0000256" key="1">
    <source>
        <dbReference type="SAM" id="MobiDB-lite"/>
    </source>
</evidence>
<dbReference type="RefSeq" id="WP_251811709.1">
    <property type="nucleotide sequence ID" value="NZ_CP101527.1"/>
</dbReference>
<gene>
    <name evidence="2" type="ORF">NNL22_05095</name>
</gene>
<reference evidence="2" key="1">
    <citation type="submission" date="2022-07" db="EMBL/GenBank/DDBJ databases">
        <title>Alkalimarinus sp. nov., isolated from gut of a Alitta virens.</title>
        <authorList>
            <person name="Yang A.I."/>
            <person name="Shin N.-R."/>
        </authorList>
    </citation>
    <scope>NUCLEOTIDE SEQUENCE</scope>
    <source>
        <strain evidence="2">FA028</strain>
    </source>
</reference>
<dbReference type="EMBL" id="CP101527">
    <property type="protein sequence ID" value="UZW75960.1"/>
    <property type="molecule type" value="Genomic_DNA"/>
</dbReference>
<dbReference type="AlphaFoldDB" id="A0A9E8HJT0"/>
<protein>
    <submittedName>
        <fullName evidence="2">Uncharacterized protein</fullName>
    </submittedName>
</protein>
<keyword evidence="3" id="KW-1185">Reference proteome</keyword>
<accession>A0A9E8HJT0</accession>
<name>A0A9E8HJT0_9ALTE</name>
<dbReference type="KEGG" id="asem:NNL22_05095"/>
<evidence type="ECO:0000313" key="3">
    <source>
        <dbReference type="Proteomes" id="UP001164472"/>
    </source>
</evidence>
<sequence>MPEAVERTPEKAKESTPQTADLAARGRLPCRGCLPNCINYDRCEGRPWTLE</sequence>
<feature type="region of interest" description="Disordered" evidence="1">
    <location>
        <begin position="1"/>
        <end position="20"/>
    </location>
</feature>
<proteinExistence type="predicted"/>
<evidence type="ECO:0000313" key="2">
    <source>
        <dbReference type="EMBL" id="UZW75960.1"/>
    </source>
</evidence>
<organism evidence="2 3">
    <name type="scientific">Alkalimarinus sediminis</name>
    <dbReference type="NCBI Taxonomy" id="1632866"/>
    <lineage>
        <taxon>Bacteria</taxon>
        <taxon>Pseudomonadati</taxon>
        <taxon>Pseudomonadota</taxon>
        <taxon>Gammaproteobacteria</taxon>
        <taxon>Alteromonadales</taxon>
        <taxon>Alteromonadaceae</taxon>
        <taxon>Alkalimarinus</taxon>
    </lineage>
</organism>
<dbReference type="Proteomes" id="UP001164472">
    <property type="component" value="Chromosome"/>
</dbReference>
<feature type="compositionally biased region" description="Basic and acidic residues" evidence="1">
    <location>
        <begin position="1"/>
        <end position="14"/>
    </location>
</feature>